<evidence type="ECO:0000313" key="2">
    <source>
        <dbReference type="Proteomes" id="UP001372338"/>
    </source>
</evidence>
<accession>A0AAN9FEL1</accession>
<dbReference type="AlphaFoldDB" id="A0AAN9FEL1"/>
<organism evidence="1 2">
    <name type="scientific">Crotalaria pallida</name>
    <name type="common">Smooth rattlebox</name>
    <name type="synonym">Crotalaria striata</name>
    <dbReference type="NCBI Taxonomy" id="3830"/>
    <lineage>
        <taxon>Eukaryota</taxon>
        <taxon>Viridiplantae</taxon>
        <taxon>Streptophyta</taxon>
        <taxon>Embryophyta</taxon>
        <taxon>Tracheophyta</taxon>
        <taxon>Spermatophyta</taxon>
        <taxon>Magnoliopsida</taxon>
        <taxon>eudicotyledons</taxon>
        <taxon>Gunneridae</taxon>
        <taxon>Pentapetalae</taxon>
        <taxon>rosids</taxon>
        <taxon>fabids</taxon>
        <taxon>Fabales</taxon>
        <taxon>Fabaceae</taxon>
        <taxon>Papilionoideae</taxon>
        <taxon>50 kb inversion clade</taxon>
        <taxon>genistoids sensu lato</taxon>
        <taxon>core genistoids</taxon>
        <taxon>Crotalarieae</taxon>
        <taxon>Crotalaria</taxon>
    </lineage>
</organism>
<dbReference type="Proteomes" id="UP001372338">
    <property type="component" value="Unassembled WGS sequence"/>
</dbReference>
<reference evidence="1 2" key="1">
    <citation type="submission" date="2024-01" db="EMBL/GenBank/DDBJ databases">
        <title>The genomes of 5 underutilized Papilionoideae crops provide insights into root nodulation and disease resistanc.</title>
        <authorList>
            <person name="Yuan L."/>
        </authorList>
    </citation>
    <scope>NUCLEOTIDE SEQUENCE [LARGE SCALE GENOMIC DNA]</scope>
    <source>
        <strain evidence="1">ZHUSHIDOU_FW_LH</strain>
        <tissue evidence="1">Leaf</tissue>
    </source>
</reference>
<proteinExistence type="predicted"/>
<sequence length="95" mass="10610">MYKNMAMGTFDIKISFSLSISALSTLHSSLSRFKTLRSFLMVSRVCMVVISGGEALTNSMAYYGKDYGSALIEVVRVWVKLDDVSQKHDEGVNEF</sequence>
<dbReference type="EMBL" id="JAYWIO010000003">
    <property type="protein sequence ID" value="KAK7275052.1"/>
    <property type="molecule type" value="Genomic_DNA"/>
</dbReference>
<evidence type="ECO:0000313" key="1">
    <source>
        <dbReference type="EMBL" id="KAK7275052.1"/>
    </source>
</evidence>
<protein>
    <submittedName>
        <fullName evidence="1">Uncharacterized protein</fullName>
    </submittedName>
</protein>
<gene>
    <name evidence="1" type="ORF">RIF29_16159</name>
</gene>
<keyword evidence="2" id="KW-1185">Reference proteome</keyword>
<comment type="caution">
    <text evidence="1">The sequence shown here is derived from an EMBL/GenBank/DDBJ whole genome shotgun (WGS) entry which is preliminary data.</text>
</comment>
<name>A0AAN9FEL1_CROPI</name>